<gene>
    <name evidence="1" type="ORF">MRB53_027748</name>
</gene>
<keyword evidence="2" id="KW-1185">Reference proteome</keyword>
<comment type="caution">
    <text evidence="1">The sequence shown here is derived from an EMBL/GenBank/DDBJ whole genome shotgun (WGS) entry which is preliminary data.</text>
</comment>
<organism evidence="1 2">
    <name type="scientific">Persea americana</name>
    <name type="common">Avocado</name>
    <dbReference type="NCBI Taxonomy" id="3435"/>
    <lineage>
        <taxon>Eukaryota</taxon>
        <taxon>Viridiplantae</taxon>
        <taxon>Streptophyta</taxon>
        <taxon>Embryophyta</taxon>
        <taxon>Tracheophyta</taxon>
        <taxon>Spermatophyta</taxon>
        <taxon>Magnoliopsida</taxon>
        <taxon>Magnoliidae</taxon>
        <taxon>Laurales</taxon>
        <taxon>Lauraceae</taxon>
        <taxon>Persea</taxon>
    </lineage>
</organism>
<dbReference type="EMBL" id="CM056816">
    <property type="protein sequence ID" value="KAJ8634412.1"/>
    <property type="molecule type" value="Genomic_DNA"/>
</dbReference>
<evidence type="ECO:0000313" key="2">
    <source>
        <dbReference type="Proteomes" id="UP001234297"/>
    </source>
</evidence>
<name>A0ACC2LMU8_PERAE</name>
<proteinExistence type="predicted"/>
<accession>A0ACC2LMU8</accession>
<reference evidence="1 2" key="1">
    <citation type="journal article" date="2022" name="Hortic Res">
        <title>A haplotype resolved chromosomal level avocado genome allows analysis of novel avocado genes.</title>
        <authorList>
            <person name="Nath O."/>
            <person name="Fletcher S.J."/>
            <person name="Hayward A."/>
            <person name="Shaw L.M."/>
            <person name="Masouleh A.K."/>
            <person name="Furtado A."/>
            <person name="Henry R.J."/>
            <person name="Mitter N."/>
        </authorList>
    </citation>
    <scope>NUCLEOTIDE SEQUENCE [LARGE SCALE GENOMIC DNA]</scope>
    <source>
        <strain evidence="2">cv. Hass</strain>
    </source>
</reference>
<dbReference type="Proteomes" id="UP001234297">
    <property type="component" value="Chromosome 8"/>
</dbReference>
<evidence type="ECO:0000313" key="1">
    <source>
        <dbReference type="EMBL" id="KAJ8634412.1"/>
    </source>
</evidence>
<sequence>MAPSILMILDQDYMAPWHLLKDCMWGVGAAAFEKGAGKSFWDYMADDPAKNQLFTEAMVFDSQTWTSELITGCKDMFDGSRSVVDVGGGNGTALRAIAQAFPHLKCTVYDVPHVIADSPNHPEFVLHDWGNEECIKILKRCKEAVPQEGGKIIIVDTVLDSDSDVGPYSHLKLYSDLEMMLTFGGKERTEEEWEKLILDAGFAGCKIKCISAVQSSRHFLIKGSFIIWVSAGIGIDLFVPSSPSNSTMLSMQVQEDDHQAAQAKIWEIVYGFSDTLVLRSAIQLGIADILHKHGGPISLAELASRIPVNCRNVDHLYRIMRYLVHMKLFSTRTIDGQLRYELEPAAKFLVKGWDQSMVPALLAISDVDFMAPWHHIKEGLRGECATAFEKAFGRSIWDYMAGNPAKNQLFNEAMACDSRLLTSALISGCKEMLDGIRSVVDVGGGTGTALRAIAQAFPHLKCTVYDLPHVIADSPNYPEVQRIQGDMFKSIPSADAILMKCILHDWDDEECIKILKRCKEAVPQEGGKVIIVDIVLDLNSDSFYSHMRMCMDLDMMLNTGGKERTEEEWKKLIFDAGFAGYNIKCISAVQSVIEAYPY</sequence>
<protein>
    <submittedName>
        <fullName evidence="1">Uncharacterized protein</fullName>
    </submittedName>
</protein>